<name>A0A1H0LN74_9HYPH</name>
<organism evidence="1 2">
    <name type="scientific">Aureimonas jatrophae</name>
    <dbReference type="NCBI Taxonomy" id="1166073"/>
    <lineage>
        <taxon>Bacteria</taxon>
        <taxon>Pseudomonadati</taxon>
        <taxon>Pseudomonadota</taxon>
        <taxon>Alphaproteobacteria</taxon>
        <taxon>Hyphomicrobiales</taxon>
        <taxon>Aurantimonadaceae</taxon>
        <taxon>Aureimonas</taxon>
    </lineage>
</organism>
<gene>
    <name evidence="1" type="ORF">SAMN05192530_110107</name>
</gene>
<reference evidence="1 2" key="1">
    <citation type="submission" date="2016-10" db="EMBL/GenBank/DDBJ databases">
        <authorList>
            <person name="de Groot N.N."/>
        </authorList>
    </citation>
    <scope>NUCLEOTIDE SEQUENCE [LARGE SCALE GENOMIC DNA]</scope>
    <source>
        <strain evidence="2">L7-484,KACC 16230,DSM 25025</strain>
    </source>
</reference>
<accession>A0A1H0LN74</accession>
<evidence type="ECO:0008006" key="3">
    <source>
        <dbReference type="Google" id="ProtNLM"/>
    </source>
</evidence>
<dbReference type="AlphaFoldDB" id="A0A1H0LN74"/>
<proteinExistence type="predicted"/>
<sequence length="345" mass="37485">MRVLNRFFRRAQAALVPLTPWPDGPAPADIPSGSDGANPILRLVDAWRLPRHETRTEVVARCGVVPDPIYGWPALVLADAEPLPGALAPWTASAFERIPPQFPIARFTALAWIRDDAHANLRFVADHLAASLGPAPVGQRWNTVVAAWRSGLAEISLTAWPPEWQSRDLQNPSEDREPRLRTACHVTLTTGFRLSLSARERNWVTGFRPLAFSGDVGTARMAKAGRLAPGDTDLEYVRDPDGLVEDRQRTLGLSADGAALIVVSDQLFVLPRTDILRLKVVRMTPAKGGGGSSLHAHCRTLAPGADSQTISLAQHSDPDGMTAPGQDLGRRLDCSVEVSPYYPDC</sequence>
<dbReference type="STRING" id="1166073.SAMN05192530_110107"/>
<dbReference type="EMBL" id="FNIT01000010">
    <property type="protein sequence ID" value="SDO69441.1"/>
    <property type="molecule type" value="Genomic_DNA"/>
</dbReference>
<protein>
    <recommendedName>
        <fullName evidence="3">Phage tail protein</fullName>
    </recommendedName>
</protein>
<dbReference type="Proteomes" id="UP000198793">
    <property type="component" value="Unassembled WGS sequence"/>
</dbReference>
<dbReference type="RefSeq" id="WP_090676280.1">
    <property type="nucleotide sequence ID" value="NZ_FNIT01000010.1"/>
</dbReference>
<evidence type="ECO:0000313" key="1">
    <source>
        <dbReference type="EMBL" id="SDO69441.1"/>
    </source>
</evidence>
<evidence type="ECO:0000313" key="2">
    <source>
        <dbReference type="Proteomes" id="UP000198793"/>
    </source>
</evidence>
<keyword evidence="2" id="KW-1185">Reference proteome</keyword>
<dbReference type="OrthoDB" id="7374741at2"/>